<feature type="signal peptide" evidence="1">
    <location>
        <begin position="1"/>
        <end position="18"/>
    </location>
</feature>
<dbReference type="AlphaFoldDB" id="A0A845G6V5"/>
<gene>
    <name evidence="2" type="ORF">GTP91_14910</name>
</gene>
<sequence>MKININACILAIGFAALAGCALEPRIVSDFNGLGTSEVARVIAKNFLNSQQKVEKDLMDLVNQPDILDSDEKPKKLTKLGFSCPALNQPSCIYTGQLNFRLLMPSGSVDPKNNVTKSYSIIVDYSKKPIAAKLVVETTKI</sequence>
<evidence type="ECO:0008006" key="4">
    <source>
        <dbReference type="Google" id="ProtNLM"/>
    </source>
</evidence>
<dbReference type="PROSITE" id="PS51257">
    <property type="entry name" value="PROKAR_LIPOPROTEIN"/>
    <property type="match status" value="1"/>
</dbReference>
<organism evidence="2 3">
    <name type="scientific">Duganella vulcania</name>
    <dbReference type="NCBI Taxonomy" id="2692166"/>
    <lineage>
        <taxon>Bacteria</taxon>
        <taxon>Pseudomonadati</taxon>
        <taxon>Pseudomonadota</taxon>
        <taxon>Betaproteobacteria</taxon>
        <taxon>Burkholderiales</taxon>
        <taxon>Oxalobacteraceae</taxon>
        <taxon>Telluria group</taxon>
        <taxon>Duganella</taxon>
    </lineage>
</organism>
<dbReference type="Proteomes" id="UP000470302">
    <property type="component" value="Unassembled WGS sequence"/>
</dbReference>
<comment type="caution">
    <text evidence="2">The sequence shown here is derived from an EMBL/GenBank/DDBJ whole genome shotgun (WGS) entry which is preliminary data.</text>
</comment>
<evidence type="ECO:0000256" key="1">
    <source>
        <dbReference type="SAM" id="SignalP"/>
    </source>
</evidence>
<evidence type="ECO:0000313" key="2">
    <source>
        <dbReference type="EMBL" id="MYM88458.1"/>
    </source>
</evidence>
<proteinExistence type="predicted"/>
<name>A0A845G6V5_9BURK</name>
<feature type="chain" id="PRO_5032449399" description="Lipoprotein" evidence="1">
    <location>
        <begin position="19"/>
        <end position="140"/>
    </location>
</feature>
<evidence type="ECO:0000313" key="3">
    <source>
        <dbReference type="Proteomes" id="UP000470302"/>
    </source>
</evidence>
<reference evidence="2 3" key="1">
    <citation type="submission" date="2020-01" db="EMBL/GenBank/DDBJ databases">
        <title>Novel species isolated from a subtropical stream in China.</title>
        <authorList>
            <person name="Lu H."/>
        </authorList>
    </citation>
    <scope>NUCLEOTIDE SEQUENCE [LARGE SCALE GENOMIC DNA]</scope>
    <source>
        <strain evidence="2 3">FT82W</strain>
    </source>
</reference>
<dbReference type="RefSeq" id="WP_161097495.1">
    <property type="nucleotide sequence ID" value="NZ_WWCW01000047.1"/>
</dbReference>
<accession>A0A845G6V5</accession>
<protein>
    <recommendedName>
        <fullName evidence="4">Lipoprotein</fullName>
    </recommendedName>
</protein>
<dbReference type="EMBL" id="WWCW01000047">
    <property type="protein sequence ID" value="MYM88458.1"/>
    <property type="molecule type" value="Genomic_DNA"/>
</dbReference>
<keyword evidence="1" id="KW-0732">Signal</keyword>